<evidence type="ECO:0000256" key="1">
    <source>
        <dbReference type="ARBA" id="ARBA00004141"/>
    </source>
</evidence>
<dbReference type="OrthoDB" id="6366127at2759"/>
<dbReference type="Pfam" id="PF00858">
    <property type="entry name" value="ASC"/>
    <property type="match status" value="1"/>
</dbReference>
<keyword evidence="7" id="KW-0915">Sodium</keyword>
<dbReference type="PANTHER" id="PTHR11690:SF296">
    <property type="entry name" value="DEGENERIN-LIKE PROTEIN DEL-10"/>
    <property type="match status" value="1"/>
</dbReference>
<keyword evidence="5 12" id="KW-0812">Transmembrane</keyword>
<evidence type="ECO:0000256" key="3">
    <source>
        <dbReference type="ARBA" id="ARBA00022448"/>
    </source>
</evidence>
<organism evidence="14 15">
    <name type="scientific">Penaeus vannamei</name>
    <name type="common">Whiteleg shrimp</name>
    <name type="synonym">Litopenaeus vannamei</name>
    <dbReference type="NCBI Taxonomy" id="6689"/>
    <lineage>
        <taxon>Eukaryota</taxon>
        <taxon>Metazoa</taxon>
        <taxon>Ecdysozoa</taxon>
        <taxon>Arthropoda</taxon>
        <taxon>Crustacea</taxon>
        <taxon>Multicrustacea</taxon>
        <taxon>Malacostraca</taxon>
        <taxon>Eumalacostraca</taxon>
        <taxon>Eucarida</taxon>
        <taxon>Decapoda</taxon>
        <taxon>Dendrobranchiata</taxon>
        <taxon>Penaeoidea</taxon>
        <taxon>Penaeidae</taxon>
        <taxon>Penaeus</taxon>
    </lineage>
</organism>
<evidence type="ECO:0000256" key="9">
    <source>
        <dbReference type="ARBA" id="ARBA00023136"/>
    </source>
</evidence>
<evidence type="ECO:0000256" key="4">
    <source>
        <dbReference type="ARBA" id="ARBA00022461"/>
    </source>
</evidence>
<dbReference type="AlphaFoldDB" id="A0A3R7MHA5"/>
<evidence type="ECO:0000256" key="6">
    <source>
        <dbReference type="ARBA" id="ARBA00022989"/>
    </source>
</evidence>
<dbReference type="PANTHER" id="PTHR11690">
    <property type="entry name" value="AMILORIDE-SENSITIVE SODIUM CHANNEL-RELATED"/>
    <property type="match status" value="1"/>
</dbReference>
<evidence type="ECO:0000256" key="13">
    <source>
        <dbReference type="SAM" id="Phobius"/>
    </source>
</evidence>
<dbReference type="Gene3D" id="2.60.470.10">
    <property type="entry name" value="Acid-sensing ion channels like domains"/>
    <property type="match status" value="1"/>
</dbReference>
<evidence type="ECO:0000256" key="2">
    <source>
        <dbReference type="ARBA" id="ARBA00007193"/>
    </source>
</evidence>
<keyword evidence="3 12" id="KW-0813">Transport</keyword>
<protein>
    <submittedName>
        <fullName evidence="14">Na+ channel domain containing protein</fullName>
    </submittedName>
</protein>
<dbReference type="EMBL" id="QCYY01000813">
    <property type="protein sequence ID" value="ROT82514.1"/>
    <property type="molecule type" value="Genomic_DNA"/>
</dbReference>
<evidence type="ECO:0000256" key="8">
    <source>
        <dbReference type="ARBA" id="ARBA00023065"/>
    </source>
</evidence>
<evidence type="ECO:0000256" key="12">
    <source>
        <dbReference type="RuleBase" id="RU000679"/>
    </source>
</evidence>
<reference evidence="14 15" key="1">
    <citation type="submission" date="2018-04" db="EMBL/GenBank/DDBJ databases">
        <authorList>
            <person name="Zhang X."/>
            <person name="Yuan J."/>
            <person name="Li F."/>
            <person name="Xiang J."/>
        </authorList>
    </citation>
    <scope>NUCLEOTIDE SEQUENCE [LARGE SCALE GENOMIC DNA]</scope>
    <source>
        <tissue evidence="14">Muscle</tissue>
    </source>
</reference>
<proteinExistence type="inferred from homology"/>
<dbReference type="STRING" id="6689.A0A3R7MHA5"/>
<evidence type="ECO:0000313" key="14">
    <source>
        <dbReference type="EMBL" id="ROT82514.1"/>
    </source>
</evidence>
<gene>
    <name evidence="14" type="ORF">C7M84_024326</name>
</gene>
<sequence length="521" mass="57281">MAENLEDLAPEEDLDDLKAMSSERRTVDIIGHVFRVTTNHGFGHAWSRGRTVKMTISSWLIPNCATTVVLLFGSAFLVLSPPGHEASSIAMCSRPHGFGHHDRQQVAHGQGDQAKVAWNENDEGLQLPSVAICNLGLLSKSRIEAMNIPVNVSNFIMGLVAGTLLYRPEVFVAEEGRAFLQESTRYVGDLMKERNLTLVQLVDALSLRCEDMIAYCEFGLNGGDTTLCCGFMTPIPTTLGQCYVSFAGERTRQIYRGAHSSFSLIFKDVTREYPGQVGSCRVKLGHVGSGRVKLGHVGQVGSDIDTRIIDPMRKAKQGLQISLFSNLTHPGLFVAGGGTVIPPGTHTDLEVSLFEPLLDWREKPCAPADSFDFHKDPRAFLFTSVNCEFAARGEAVRQYCGECNMYFNAVSVGAQRKCVWICQQYDFQHTAVTTRIPAGLEAKISQQLGLPEGEKLSVVTIFYPRLLYHLNTLTRMSISEMISELGGEMGLFLGSSLISLLEVVVFVVLALCAFWGKLRSC</sequence>
<evidence type="ECO:0000256" key="7">
    <source>
        <dbReference type="ARBA" id="ARBA00023053"/>
    </source>
</evidence>
<name>A0A3R7MHA5_PENVA</name>
<evidence type="ECO:0000256" key="5">
    <source>
        <dbReference type="ARBA" id="ARBA00022692"/>
    </source>
</evidence>
<dbReference type="Proteomes" id="UP000283509">
    <property type="component" value="Unassembled WGS sequence"/>
</dbReference>
<keyword evidence="8 12" id="KW-0406">Ion transport</keyword>
<evidence type="ECO:0000256" key="10">
    <source>
        <dbReference type="ARBA" id="ARBA00023201"/>
    </source>
</evidence>
<reference evidence="14 15" key="2">
    <citation type="submission" date="2019-01" db="EMBL/GenBank/DDBJ databases">
        <title>The decoding of complex shrimp genome reveals the adaptation for benthos swimmer, frequently molting mechanism and breeding impact on genome.</title>
        <authorList>
            <person name="Sun Y."/>
            <person name="Gao Y."/>
            <person name="Yu Y."/>
        </authorList>
    </citation>
    <scope>NUCLEOTIDE SEQUENCE [LARGE SCALE GENOMIC DNA]</scope>
    <source>
        <tissue evidence="14">Muscle</tissue>
    </source>
</reference>
<comment type="subcellular location">
    <subcellularLocation>
        <location evidence="1">Membrane</location>
        <topology evidence="1">Multi-pass membrane protein</topology>
    </subcellularLocation>
</comment>
<dbReference type="InterPro" id="IPR001873">
    <property type="entry name" value="ENaC"/>
</dbReference>
<keyword evidence="10 12" id="KW-0739">Sodium transport</keyword>
<keyword evidence="6 13" id="KW-1133">Transmembrane helix</keyword>
<dbReference type="GO" id="GO:0005886">
    <property type="term" value="C:plasma membrane"/>
    <property type="evidence" value="ECO:0007669"/>
    <property type="project" value="TreeGrafter"/>
</dbReference>
<dbReference type="Gene3D" id="1.10.287.770">
    <property type="entry name" value="YojJ-like"/>
    <property type="match status" value="1"/>
</dbReference>
<comment type="caution">
    <text evidence="14">The sequence shown here is derived from an EMBL/GenBank/DDBJ whole genome shotgun (WGS) entry which is preliminary data.</text>
</comment>
<keyword evidence="15" id="KW-1185">Reference proteome</keyword>
<keyword evidence="4 12" id="KW-0894">Sodium channel</keyword>
<comment type="similarity">
    <text evidence="2 12">Belongs to the amiloride-sensitive sodium channel (TC 1.A.6) family.</text>
</comment>
<keyword evidence="9 13" id="KW-0472">Membrane</keyword>
<keyword evidence="11 12" id="KW-0407">Ion channel</keyword>
<evidence type="ECO:0000313" key="15">
    <source>
        <dbReference type="Proteomes" id="UP000283509"/>
    </source>
</evidence>
<dbReference type="GO" id="GO:0015280">
    <property type="term" value="F:ligand-gated sodium channel activity"/>
    <property type="evidence" value="ECO:0007669"/>
    <property type="project" value="TreeGrafter"/>
</dbReference>
<accession>A0A3R7MHA5</accession>
<feature type="transmembrane region" description="Helical" evidence="13">
    <location>
        <begin position="489"/>
        <end position="515"/>
    </location>
</feature>
<evidence type="ECO:0000256" key="11">
    <source>
        <dbReference type="ARBA" id="ARBA00023303"/>
    </source>
</evidence>